<reference evidence="1" key="1">
    <citation type="submission" date="2021-06" db="EMBL/GenBank/DDBJ databases">
        <authorList>
            <person name="Kallberg Y."/>
            <person name="Tangrot J."/>
            <person name="Rosling A."/>
        </authorList>
    </citation>
    <scope>NUCLEOTIDE SEQUENCE</scope>
    <source>
        <strain evidence="1">AZ414A</strain>
    </source>
</reference>
<keyword evidence="2" id="KW-1185">Reference proteome</keyword>
<dbReference type="OrthoDB" id="2440110at2759"/>
<dbReference type="Proteomes" id="UP000789706">
    <property type="component" value="Unassembled WGS sequence"/>
</dbReference>
<feature type="non-terminal residue" evidence="1">
    <location>
        <position position="149"/>
    </location>
</feature>
<evidence type="ECO:0000313" key="1">
    <source>
        <dbReference type="EMBL" id="CAG8655917.1"/>
    </source>
</evidence>
<feature type="non-terminal residue" evidence="1">
    <location>
        <position position="1"/>
    </location>
</feature>
<proteinExistence type="predicted"/>
<comment type="caution">
    <text evidence="1">The sequence shown here is derived from an EMBL/GenBank/DDBJ whole genome shotgun (WGS) entry which is preliminary data.</text>
</comment>
<dbReference type="SUPFAM" id="SSF53098">
    <property type="entry name" value="Ribonuclease H-like"/>
    <property type="match status" value="1"/>
</dbReference>
<protein>
    <submittedName>
        <fullName evidence="1">3125_t:CDS:1</fullName>
    </submittedName>
</protein>
<name>A0A9N9E1B7_9GLOM</name>
<evidence type="ECO:0000313" key="2">
    <source>
        <dbReference type="Proteomes" id="UP000789706"/>
    </source>
</evidence>
<accession>A0A9N9E1B7</accession>
<sequence length="149" mass="17376">MATLREFIIQLQIKGGGIKTSTKTRWSTIYDCCESIYRLHSVFDKILNEKPNILNGNSTLADCFFHICCLGSSLYHIPATTNDMYQNFHDYSFKKFNDRWKELDHKTFVLAYFLHPVYRGKKNCHYACELIQQMGFGPDAITVIVSQFR</sequence>
<gene>
    <name evidence="1" type="ORF">DEBURN_LOCUS11599</name>
</gene>
<dbReference type="EMBL" id="CAJVPK010007344">
    <property type="protein sequence ID" value="CAG8655917.1"/>
    <property type="molecule type" value="Genomic_DNA"/>
</dbReference>
<dbReference type="AlphaFoldDB" id="A0A9N9E1B7"/>
<organism evidence="1 2">
    <name type="scientific">Diversispora eburnea</name>
    <dbReference type="NCBI Taxonomy" id="1213867"/>
    <lineage>
        <taxon>Eukaryota</taxon>
        <taxon>Fungi</taxon>
        <taxon>Fungi incertae sedis</taxon>
        <taxon>Mucoromycota</taxon>
        <taxon>Glomeromycotina</taxon>
        <taxon>Glomeromycetes</taxon>
        <taxon>Diversisporales</taxon>
        <taxon>Diversisporaceae</taxon>
        <taxon>Diversispora</taxon>
    </lineage>
</organism>
<dbReference type="InterPro" id="IPR012337">
    <property type="entry name" value="RNaseH-like_sf"/>
</dbReference>